<evidence type="ECO:0000313" key="2">
    <source>
        <dbReference type="Proteomes" id="UP000886501"/>
    </source>
</evidence>
<evidence type="ECO:0000313" key="1">
    <source>
        <dbReference type="EMBL" id="KAF9652490.1"/>
    </source>
</evidence>
<keyword evidence="2" id="KW-1185">Reference proteome</keyword>
<organism evidence="1 2">
    <name type="scientific">Thelephora ganbajun</name>
    <name type="common">Ganba fungus</name>
    <dbReference type="NCBI Taxonomy" id="370292"/>
    <lineage>
        <taxon>Eukaryota</taxon>
        <taxon>Fungi</taxon>
        <taxon>Dikarya</taxon>
        <taxon>Basidiomycota</taxon>
        <taxon>Agaricomycotina</taxon>
        <taxon>Agaricomycetes</taxon>
        <taxon>Thelephorales</taxon>
        <taxon>Thelephoraceae</taxon>
        <taxon>Thelephora</taxon>
    </lineage>
</organism>
<protein>
    <submittedName>
        <fullName evidence="1">Uncharacterized protein</fullName>
    </submittedName>
</protein>
<dbReference type="EMBL" id="MU117968">
    <property type="protein sequence ID" value="KAF9652490.1"/>
    <property type="molecule type" value="Genomic_DNA"/>
</dbReference>
<proteinExistence type="predicted"/>
<reference evidence="1" key="1">
    <citation type="submission" date="2019-10" db="EMBL/GenBank/DDBJ databases">
        <authorList>
            <consortium name="DOE Joint Genome Institute"/>
            <person name="Kuo A."/>
            <person name="Miyauchi S."/>
            <person name="Kiss E."/>
            <person name="Drula E."/>
            <person name="Kohler A."/>
            <person name="Sanchez-Garcia M."/>
            <person name="Andreopoulos B."/>
            <person name="Barry K.W."/>
            <person name="Bonito G."/>
            <person name="Buee M."/>
            <person name="Carver A."/>
            <person name="Chen C."/>
            <person name="Cichocki N."/>
            <person name="Clum A."/>
            <person name="Culley D."/>
            <person name="Crous P.W."/>
            <person name="Fauchery L."/>
            <person name="Girlanda M."/>
            <person name="Hayes R."/>
            <person name="Keri Z."/>
            <person name="Labutti K."/>
            <person name="Lipzen A."/>
            <person name="Lombard V."/>
            <person name="Magnuson J."/>
            <person name="Maillard F."/>
            <person name="Morin E."/>
            <person name="Murat C."/>
            <person name="Nolan M."/>
            <person name="Ohm R."/>
            <person name="Pangilinan J."/>
            <person name="Pereira M."/>
            <person name="Perotto S."/>
            <person name="Peter M."/>
            <person name="Riley R."/>
            <person name="Sitrit Y."/>
            <person name="Stielow B."/>
            <person name="Szollosi G."/>
            <person name="Zifcakova L."/>
            <person name="Stursova M."/>
            <person name="Spatafora J.W."/>
            <person name="Tedersoo L."/>
            <person name="Vaario L.-M."/>
            <person name="Yamada A."/>
            <person name="Yan M."/>
            <person name="Wang P."/>
            <person name="Xu J."/>
            <person name="Bruns T."/>
            <person name="Baldrian P."/>
            <person name="Vilgalys R."/>
            <person name="Henrissat B."/>
            <person name="Grigoriev I.V."/>
            <person name="Hibbett D."/>
            <person name="Nagy L.G."/>
            <person name="Martin F.M."/>
        </authorList>
    </citation>
    <scope>NUCLEOTIDE SEQUENCE</scope>
    <source>
        <strain evidence="1">P2</strain>
    </source>
</reference>
<gene>
    <name evidence="1" type="ORF">BDM02DRAFT_2755808</name>
</gene>
<name>A0ACB6ZRL7_THEGA</name>
<dbReference type="Proteomes" id="UP000886501">
    <property type="component" value="Unassembled WGS sequence"/>
</dbReference>
<accession>A0ACB6ZRL7</accession>
<reference evidence="1" key="2">
    <citation type="journal article" date="2020" name="Nat. Commun.">
        <title>Large-scale genome sequencing of mycorrhizal fungi provides insights into the early evolution of symbiotic traits.</title>
        <authorList>
            <person name="Miyauchi S."/>
            <person name="Kiss E."/>
            <person name="Kuo A."/>
            <person name="Drula E."/>
            <person name="Kohler A."/>
            <person name="Sanchez-Garcia M."/>
            <person name="Morin E."/>
            <person name="Andreopoulos B."/>
            <person name="Barry K.W."/>
            <person name="Bonito G."/>
            <person name="Buee M."/>
            <person name="Carver A."/>
            <person name="Chen C."/>
            <person name="Cichocki N."/>
            <person name="Clum A."/>
            <person name="Culley D."/>
            <person name="Crous P.W."/>
            <person name="Fauchery L."/>
            <person name="Girlanda M."/>
            <person name="Hayes R.D."/>
            <person name="Keri Z."/>
            <person name="LaButti K."/>
            <person name="Lipzen A."/>
            <person name="Lombard V."/>
            <person name="Magnuson J."/>
            <person name="Maillard F."/>
            <person name="Murat C."/>
            <person name="Nolan M."/>
            <person name="Ohm R.A."/>
            <person name="Pangilinan J."/>
            <person name="Pereira M.F."/>
            <person name="Perotto S."/>
            <person name="Peter M."/>
            <person name="Pfister S."/>
            <person name="Riley R."/>
            <person name="Sitrit Y."/>
            <person name="Stielow J.B."/>
            <person name="Szollosi G."/>
            <person name="Zifcakova L."/>
            <person name="Stursova M."/>
            <person name="Spatafora J.W."/>
            <person name="Tedersoo L."/>
            <person name="Vaario L.M."/>
            <person name="Yamada A."/>
            <person name="Yan M."/>
            <person name="Wang P."/>
            <person name="Xu J."/>
            <person name="Bruns T."/>
            <person name="Baldrian P."/>
            <person name="Vilgalys R."/>
            <person name="Dunand C."/>
            <person name="Henrissat B."/>
            <person name="Grigoriev I.V."/>
            <person name="Hibbett D."/>
            <person name="Nagy L.G."/>
            <person name="Martin F.M."/>
        </authorList>
    </citation>
    <scope>NUCLEOTIDE SEQUENCE</scope>
    <source>
        <strain evidence="1">P2</strain>
    </source>
</reference>
<comment type="caution">
    <text evidence="1">The sequence shown here is derived from an EMBL/GenBank/DDBJ whole genome shotgun (WGS) entry which is preliminary data.</text>
</comment>
<sequence length="296" mass="32083">MEGCGDKLPTPPDEERPPAVISVSTTFFPGAPHSTIPSDLILISADRVLFHLHAHRVLTPSTNGFAHKWPPQSRSVNSATVPIILVPELSPVLNLVLHCVYDLPCTRFPSTAEDVSACVATITKYGLPLSTHTLQDGPLYNLVLSKAPTAAIHMYALAAQHRLEQLAVALSPFLLSFDLATLTDDLVGRMGAIYLKRLVFLHLGRSAALKRLLSPPLNYHTPDDTCGTREHDALMNTWSLAVASLAWDARPDLVPTAINTALEPLVDVVSCSRCRKGIQQTIKSLVAAWVGIKTTI</sequence>